<dbReference type="AlphaFoldDB" id="K0ST37"/>
<dbReference type="EMBL" id="AGNL01009904">
    <property type="protein sequence ID" value="EJK69548.1"/>
    <property type="molecule type" value="Genomic_DNA"/>
</dbReference>
<proteinExistence type="predicted"/>
<accession>K0ST37</accession>
<comment type="caution">
    <text evidence="2">The sequence shown here is derived from an EMBL/GenBank/DDBJ whole genome shotgun (WGS) entry which is preliminary data.</text>
</comment>
<feature type="signal peptide" evidence="1">
    <location>
        <begin position="1"/>
        <end position="22"/>
    </location>
</feature>
<name>K0ST37_THAOC</name>
<feature type="chain" id="PRO_5003838024" description="Nucleotide-diphospho-sugar transferase domain-containing protein" evidence="1">
    <location>
        <begin position="23"/>
        <end position="355"/>
    </location>
</feature>
<evidence type="ECO:0000313" key="3">
    <source>
        <dbReference type="Proteomes" id="UP000266841"/>
    </source>
</evidence>
<keyword evidence="1" id="KW-0732">Signal</keyword>
<gene>
    <name evidence="2" type="ORF">THAOC_09180</name>
</gene>
<evidence type="ECO:0000313" key="2">
    <source>
        <dbReference type="EMBL" id="EJK69548.1"/>
    </source>
</evidence>
<reference evidence="2 3" key="1">
    <citation type="journal article" date="2012" name="Genome Biol.">
        <title>Genome and low-iron response of an oceanic diatom adapted to chronic iron limitation.</title>
        <authorList>
            <person name="Lommer M."/>
            <person name="Specht M."/>
            <person name="Roy A.S."/>
            <person name="Kraemer L."/>
            <person name="Andreson R."/>
            <person name="Gutowska M.A."/>
            <person name="Wolf J."/>
            <person name="Bergner S.V."/>
            <person name="Schilhabel M.B."/>
            <person name="Klostermeier U.C."/>
            <person name="Beiko R.G."/>
            <person name="Rosenstiel P."/>
            <person name="Hippler M."/>
            <person name="Laroche J."/>
        </authorList>
    </citation>
    <scope>NUCLEOTIDE SEQUENCE [LARGE SCALE GENOMIC DNA]</scope>
    <source>
        <strain evidence="2 3">CCMP1005</strain>
    </source>
</reference>
<evidence type="ECO:0008006" key="4">
    <source>
        <dbReference type="Google" id="ProtNLM"/>
    </source>
</evidence>
<keyword evidence="3" id="KW-1185">Reference proteome</keyword>
<organism evidence="2 3">
    <name type="scientific">Thalassiosira oceanica</name>
    <name type="common">Marine diatom</name>
    <dbReference type="NCBI Taxonomy" id="159749"/>
    <lineage>
        <taxon>Eukaryota</taxon>
        <taxon>Sar</taxon>
        <taxon>Stramenopiles</taxon>
        <taxon>Ochrophyta</taxon>
        <taxon>Bacillariophyta</taxon>
        <taxon>Coscinodiscophyceae</taxon>
        <taxon>Thalassiosirophycidae</taxon>
        <taxon>Thalassiosirales</taxon>
        <taxon>Thalassiosiraceae</taxon>
        <taxon>Thalassiosira</taxon>
    </lineage>
</organism>
<protein>
    <recommendedName>
        <fullName evidence="4">Nucleotide-diphospho-sugar transferase domain-containing protein</fullName>
    </recommendedName>
</protein>
<dbReference type="Proteomes" id="UP000266841">
    <property type="component" value="Unassembled WGS sequence"/>
</dbReference>
<evidence type="ECO:0000256" key="1">
    <source>
        <dbReference type="SAM" id="SignalP"/>
    </source>
</evidence>
<sequence length="355" mass="41177">MAGSSCLDQFFAALILIAVVSIADTTNRISEVIGVSSPVSTRRHRRAHIVLVENRELPPSTYGFHTWSMWQFYQKLHPQVSVLAYNSSDLCNGTNKKQPCIGHGGLEVAPYWMKVLAMLNAADDTNENDLLVFMDTVSHLASLCTYHVRYDLPPTQDMQILNENFTKNIFDVSEFNRFFESEKSFLVIEEFSDSWWGEKLKRENAYSDPIVSNFFAVINDETGKRMLLQWWESMGQRTPMDKTGEEMLVGWPWEQERLAAYYNASPHLFFAVNQSWHYMDWLHHGPLCCVGFTQKHDIIRSVEVTLTNQTKRLRNETRSYEEVSAELFADLNIRPLSRNFTILSDTEEGFWNKWL</sequence>